<sequence length="144" mass="16188">MAHQRRTLGPDGFNVHQARLHGSSLVVSGFELGTLRNRSRHLTTWSPVHYITPPASPCLEPFGSFPVWMDGVFGCSKTGLGAKGPDPEHIELYVVAKYLLGVVFGFLALFYRFFSLAWVFLGGIFRCNKWSWRWGKSPLLTVCE</sequence>
<dbReference type="AlphaFoldDB" id="A0A4Y2BAT2"/>
<evidence type="ECO:0000313" key="2">
    <source>
        <dbReference type="EMBL" id="GBL88435.1"/>
    </source>
</evidence>
<keyword evidence="3" id="KW-1185">Reference proteome</keyword>
<keyword evidence="1" id="KW-0472">Membrane</keyword>
<dbReference type="EMBL" id="BGPR01000059">
    <property type="protein sequence ID" value="GBL88435.1"/>
    <property type="molecule type" value="Genomic_DNA"/>
</dbReference>
<evidence type="ECO:0000256" key="1">
    <source>
        <dbReference type="SAM" id="Phobius"/>
    </source>
</evidence>
<comment type="caution">
    <text evidence="2">The sequence shown here is derived from an EMBL/GenBank/DDBJ whole genome shotgun (WGS) entry which is preliminary data.</text>
</comment>
<keyword evidence="1" id="KW-0812">Transmembrane</keyword>
<reference evidence="2 3" key="1">
    <citation type="journal article" date="2019" name="Sci. Rep.">
        <title>Orb-weaving spider Araneus ventricosus genome elucidates the spidroin gene catalogue.</title>
        <authorList>
            <person name="Kono N."/>
            <person name="Nakamura H."/>
            <person name="Ohtoshi R."/>
            <person name="Moran D.A.P."/>
            <person name="Shinohara A."/>
            <person name="Yoshida Y."/>
            <person name="Fujiwara M."/>
            <person name="Mori M."/>
            <person name="Tomita M."/>
            <person name="Arakawa K."/>
        </authorList>
    </citation>
    <scope>NUCLEOTIDE SEQUENCE [LARGE SCALE GENOMIC DNA]</scope>
</reference>
<proteinExistence type="predicted"/>
<accession>A0A4Y2BAT2</accession>
<evidence type="ECO:0000313" key="3">
    <source>
        <dbReference type="Proteomes" id="UP000499080"/>
    </source>
</evidence>
<name>A0A4Y2BAT2_ARAVE</name>
<dbReference type="Proteomes" id="UP000499080">
    <property type="component" value="Unassembled WGS sequence"/>
</dbReference>
<gene>
    <name evidence="2" type="ORF">AVEN_103073_1</name>
</gene>
<organism evidence="2 3">
    <name type="scientific">Araneus ventricosus</name>
    <name type="common">Orbweaver spider</name>
    <name type="synonym">Epeira ventricosa</name>
    <dbReference type="NCBI Taxonomy" id="182803"/>
    <lineage>
        <taxon>Eukaryota</taxon>
        <taxon>Metazoa</taxon>
        <taxon>Ecdysozoa</taxon>
        <taxon>Arthropoda</taxon>
        <taxon>Chelicerata</taxon>
        <taxon>Arachnida</taxon>
        <taxon>Araneae</taxon>
        <taxon>Araneomorphae</taxon>
        <taxon>Entelegynae</taxon>
        <taxon>Araneoidea</taxon>
        <taxon>Araneidae</taxon>
        <taxon>Araneus</taxon>
    </lineage>
</organism>
<keyword evidence="1" id="KW-1133">Transmembrane helix</keyword>
<protein>
    <submittedName>
        <fullName evidence="2">Uncharacterized protein</fullName>
    </submittedName>
</protein>
<feature type="transmembrane region" description="Helical" evidence="1">
    <location>
        <begin position="98"/>
        <end position="125"/>
    </location>
</feature>